<organism evidence="5 6">
    <name type="scientific">Cupriavidus pauculus</name>
    <dbReference type="NCBI Taxonomy" id="82633"/>
    <lineage>
        <taxon>Bacteria</taxon>
        <taxon>Pseudomonadati</taxon>
        <taxon>Pseudomonadota</taxon>
        <taxon>Betaproteobacteria</taxon>
        <taxon>Burkholderiales</taxon>
        <taxon>Burkholderiaceae</taxon>
        <taxon>Cupriavidus</taxon>
    </lineage>
</organism>
<dbReference type="AlphaFoldDB" id="A0A3G8H0L2"/>
<dbReference type="GO" id="GO:0032259">
    <property type="term" value="P:methylation"/>
    <property type="evidence" value="ECO:0007669"/>
    <property type="project" value="UniProtKB-KW"/>
</dbReference>
<gene>
    <name evidence="5" type="ORF">EHF44_10490</name>
</gene>
<evidence type="ECO:0000256" key="3">
    <source>
        <dbReference type="RuleBase" id="RU362026"/>
    </source>
</evidence>
<dbReference type="GO" id="GO:0008170">
    <property type="term" value="F:N-methyltransferase activity"/>
    <property type="evidence" value="ECO:0007669"/>
    <property type="project" value="InterPro"/>
</dbReference>
<feature type="domain" description="DNA methylase N-4/N-6" evidence="4">
    <location>
        <begin position="235"/>
        <end position="277"/>
    </location>
</feature>
<accession>A0A3G8H0L2</accession>
<dbReference type="SUPFAM" id="SSF110849">
    <property type="entry name" value="ParB/Sulfiredoxin"/>
    <property type="match status" value="1"/>
</dbReference>
<dbReference type="Gene3D" id="3.40.50.150">
    <property type="entry name" value="Vaccinia Virus protein VP39"/>
    <property type="match status" value="2"/>
</dbReference>
<dbReference type="InterPro" id="IPR001091">
    <property type="entry name" value="RM_Methyltransferase"/>
</dbReference>
<dbReference type="SUPFAM" id="SSF53335">
    <property type="entry name" value="S-adenosyl-L-methionine-dependent methyltransferases"/>
    <property type="match status" value="2"/>
</dbReference>
<dbReference type="EC" id="2.1.1.-" evidence="3"/>
<dbReference type="KEGG" id="cpau:EHF44_10490"/>
<evidence type="ECO:0000259" key="4">
    <source>
        <dbReference type="Pfam" id="PF01555"/>
    </source>
</evidence>
<sequence>MKKPDQLSIRYRAADELVRYERNARSHSAGQIEQIKASLRQFGWTNPALTAGDDVLAGHGRLEAATQMWAAGETIANCPVPGQVPTVDLSHLSADERRAYILADNKLAENAGWDVELLSAELLDLRDADFDLTVIGFTPDELGELLDPPGAAPGTAARRSLAEQFMVPPFSTLNARDAAWQERKAAWLALGIQSELGRDAPAYASASAHQKAEQGAAPQHRTSIFDPVLCELAYRWFCPPGGLVLDPFAGGSVRGVVAARLGRPYVGMELRAEQVEANRDQLHLVQTEDPAPAWHVGDSRQIARRLLDVEADFLFSCPPYADLERYSDDPADLSTMDYPAFMEAYREVIVGAVSLLQRDRFACFVVGDVREKRGTGPYRNFVSDTIDAFIDAGMRLYNEAILLTALGSAPIRAGKQFAASRKLGKVHQNVLVFVKGDWKRAVAACGDVVLGDDLFPEPDE</sequence>
<proteinExistence type="inferred from homology"/>
<keyword evidence="2" id="KW-0808">Transferase</keyword>
<dbReference type="InterPro" id="IPR002941">
    <property type="entry name" value="DNA_methylase_N4/N6"/>
</dbReference>
<dbReference type="OrthoDB" id="9816288at2"/>
<reference evidence="6" key="1">
    <citation type="submission" date="2018-11" db="EMBL/GenBank/DDBJ databases">
        <title>FDA dAtabase for Regulatory Grade micrObial Sequences (FDA-ARGOS): Supporting development and validation of Infectious Disease Dx tests.</title>
        <authorList>
            <person name="Goldberg B."/>
            <person name="Campos J."/>
            <person name="Tallon L."/>
            <person name="Sadzewicz L."/>
            <person name="Zhao X."/>
            <person name="Vavikolanu K."/>
            <person name="Mehta A."/>
            <person name="Aluvathingal J."/>
            <person name="Nadendla S."/>
            <person name="Geyer C."/>
            <person name="Nandy P."/>
            <person name="Yan Y."/>
            <person name="Sichtig H."/>
        </authorList>
    </citation>
    <scope>NUCLEOTIDE SEQUENCE [LARGE SCALE GENOMIC DNA]</scope>
    <source>
        <strain evidence="6">FDAARGOS_614</strain>
    </source>
</reference>
<dbReference type="InterPro" id="IPR029063">
    <property type="entry name" value="SAM-dependent_MTases_sf"/>
</dbReference>
<dbReference type="Pfam" id="PF01555">
    <property type="entry name" value="N6_N4_Mtase"/>
    <property type="match status" value="1"/>
</dbReference>
<comment type="similarity">
    <text evidence="3">Belongs to the N(4)/N(6)-methyltransferase family.</text>
</comment>
<evidence type="ECO:0000313" key="5">
    <source>
        <dbReference type="EMBL" id="AZG13839.1"/>
    </source>
</evidence>
<keyword evidence="1" id="KW-0489">Methyltransferase</keyword>
<dbReference type="RefSeq" id="WP_124683690.1">
    <property type="nucleotide sequence ID" value="NZ_CP033969.1"/>
</dbReference>
<evidence type="ECO:0000256" key="1">
    <source>
        <dbReference type="ARBA" id="ARBA00022603"/>
    </source>
</evidence>
<dbReference type="REBASE" id="300926">
    <property type="entry name" value="M.Cpa614ORF10490P"/>
</dbReference>
<dbReference type="CDD" id="cd16403">
    <property type="entry name" value="ParB_N_like_MT"/>
    <property type="match status" value="1"/>
</dbReference>
<evidence type="ECO:0000256" key="2">
    <source>
        <dbReference type="ARBA" id="ARBA00022679"/>
    </source>
</evidence>
<protein>
    <recommendedName>
        <fullName evidence="3">Methyltransferase</fullName>
        <ecNumber evidence="3">2.1.1.-</ecNumber>
    </recommendedName>
</protein>
<dbReference type="PRINTS" id="PR00508">
    <property type="entry name" value="S21N4MTFRASE"/>
</dbReference>
<name>A0A3G8H0L2_9BURK</name>
<evidence type="ECO:0000313" key="6">
    <source>
        <dbReference type="Proteomes" id="UP000270411"/>
    </source>
</evidence>
<dbReference type="EMBL" id="CP033969">
    <property type="protein sequence ID" value="AZG13839.1"/>
    <property type="molecule type" value="Genomic_DNA"/>
</dbReference>
<dbReference type="GO" id="GO:0003677">
    <property type="term" value="F:DNA binding"/>
    <property type="evidence" value="ECO:0007669"/>
    <property type="project" value="InterPro"/>
</dbReference>
<dbReference type="InterPro" id="IPR036086">
    <property type="entry name" value="ParB/Sulfiredoxin_sf"/>
</dbReference>
<dbReference type="Proteomes" id="UP000270411">
    <property type="component" value="Chromosome 1"/>
</dbReference>